<protein>
    <recommendedName>
        <fullName evidence="1">Glycosyltransferase 2-like domain-containing protein</fullName>
    </recommendedName>
</protein>
<reference evidence="3" key="1">
    <citation type="journal article" date="2019" name="Int. J. Syst. Evol. Microbiol.">
        <title>The Global Catalogue of Microorganisms (GCM) 10K type strain sequencing project: providing services to taxonomists for standard genome sequencing and annotation.</title>
        <authorList>
            <consortium name="The Broad Institute Genomics Platform"/>
            <consortium name="The Broad Institute Genome Sequencing Center for Infectious Disease"/>
            <person name="Wu L."/>
            <person name="Ma J."/>
        </authorList>
    </citation>
    <scope>NUCLEOTIDE SEQUENCE [LARGE SCALE GENOMIC DNA]</scope>
    <source>
        <strain evidence="3">JCM 17386</strain>
    </source>
</reference>
<sequence length="312" mass="36802">MSKLISIIIPTYNRANLIIETLNSIAQQTYKNWECIIIDDGSTDNTEELLAAYLASDNRFQYYKRPKERLKGPNSCRNYGFELSKGDYIKWFDSDDILLPKALETISNNFLNHPDLIVSSLQYIDFNNKVLNKKHSFRSENVIQDYMTAKITYYTFTPTWKRGFLILQPNLFDETITNLDDWDFNLRMLYQNPVVIYLDEEHIQYRVHNESLSHEIGKLNFKEIKSEFKAIKKHISLVKENKAANANVLKAHLKNRCKFILRDAAVQNNKHKFYYLEQLLLAEIKLFQFSEMIKTIIGFTVYSIFKKGYKLL</sequence>
<dbReference type="PANTHER" id="PTHR43685">
    <property type="entry name" value="GLYCOSYLTRANSFERASE"/>
    <property type="match status" value="1"/>
</dbReference>
<dbReference type="PANTHER" id="PTHR43685:SF2">
    <property type="entry name" value="GLYCOSYLTRANSFERASE 2-LIKE DOMAIN-CONTAINING PROTEIN"/>
    <property type="match status" value="1"/>
</dbReference>
<evidence type="ECO:0000313" key="2">
    <source>
        <dbReference type="EMBL" id="GAA4120641.1"/>
    </source>
</evidence>
<dbReference type="InterPro" id="IPR050834">
    <property type="entry name" value="Glycosyltransf_2"/>
</dbReference>
<dbReference type="InterPro" id="IPR029044">
    <property type="entry name" value="Nucleotide-diphossugar_trans"/>
</dbReference>
<organism evidence="2 3">
    <name type="scientific">Flavobacterium chungbukense</name>
    <dbReference type="NCBI Taxonomy" id="877464"/>
    <lineage>
        <taxon>Bacteria</taxon>
        <taxon>Pseudomonadati</taxon>
        <taxon>Bacteroidota</taxon>
        <taxon>Flavobacteriia</taxon>
        <taxon>Flavobacteriales</taxon>
        <taxon>Flavobacteriaceae</taxon>
        <taxon>Flavobacterium</taxon>
    </lineage>
</organism>
<dbReference type="SUPFAM" id="SSF53448">
    <property type="entry name" value="Nucleotide-diphospho-sugar transferases"/>
    <property type="match status" value="1"/>
</dbReference>
<dbReference type="CDD" id="cd00761">
    <property type="entry name" value="Glyco_tranf_GTA_type"/>
    <property type="match status" value="1"/>
</dbReference>
<feature type="domain" description="Glycosyltransferase 2-like" evidence="1">
    <location>
        <begin position="6"/>
        <end position="143"/>
    </location>
</feature>
<dbReference type="Pfam" id="PF00535">
    <property type="entry name" value="Glycos_transf_2"/>
    <property type="match status" value="1"/>
</dbReference>
<name>A0ABP7XJY7_9FLAO</name>
<dbReference type="Gene3D" id="3.90.550.10">
    <property type="entry name" value="Spore Coat Polysaccharide Biosynthesis Protein SpsA, Chain A"/>
    <property type="match status" value="1"/>
</dbReference>
<keyword evidence="3" id="KW-1185">Reference proteome</keyword>
<accession>A0ABP7XJY7</accession>
<evidence type="ECO:0000313" key="3">
    <source>
        <dbReference type="Proteomes" id="UP001501333"/>
    </source>
</evidence>
<evidence type="ECO:0000259" key="1">
    <source>
        <dbReference type="Pfam" id="PF00535"/>
    </source>
</evidence>
<comment type="caution">
    <text evidence="2">The sequence shown here is derived from an EMBL/GenBank/DDBJ whole genome shotgun (WGS) entry which is preliminary data.</text>
</comment>
<dbReference type="Proteomes" id="UP001501333">
    <property type="component" value="Unassembled WGS sequence"/>
</dbReference>
<dbReference type="EMBL" id="BAABAO010000001">
    <property type="protein sequence ID" value="GAA4120641.1"/>
    <property type="molecule type" value="Genomic_DNA"/>
</dbReference>
<dbReference type="InterPro" id="IPR001173">
    <property type="entry name" value="Glyco_trans_2-like"/>
</dbReference>
<gene>
    <name evidence="2" type="ORF">GCM10022250_01460</name>
</gene>
<dbReference type="RefSeq" id="WP_229354918.1">
    <property type="nucleotide sequence ID" value="NZ_BAABAO010000001.1"/>
</dbReference>
<proteinExistence type="predicted"/>